<sequence length="367" mass="42260">MKGMPPLNLDAVKTRRLEKGESISRIPSSHPLRTDLEPRLATLTSTVRSSRPALTSSSSYLGNANAADEQMLIATERAFLRDSEASTRMSVERSRQADEKRKVMDASSKLVDEFQMMWVFKLDEMKAFFSRLQLQLEEDQERERKELEKKLETTAFHPHHSSYVRDLKRMIDAHLKGKEYEKAKELQHELDTLERREVFEQRRERGEMEEKKRRDLHLRHEEEKRRLRQREINAMAKYKHERGVALQTLKDRVRTHDESLHHASVMEWAKSKNGKCSKPDVVLDRSHFSTSSAFRGSQLLGRERIKESERHIGGGSSASSSTPSSRGGGRKGGKAAVNLILKTPKLDDHVLSRLLYPLAANAWPTIE</sequence>
<gene>
    <name evidence="3" type="ORF">PBIL07802_LOCUS21344</name>
</gene>
<name>A0A7S3GA46_9EUKA</name>
<protein>
    <submittedName>
        <fullName evidence="3">Uncharacterized protein</fullName>
    </submittedName>
</protein>
<proteinExistence type="predicted"/>
<evidence type="ECO:0000256" key="2">
    <source>
        <dbReference type="SAM" id="MobiDB-lite"/>
    </source>
</evidence>
<feature type="region of interest" description="Disordered" evidence="2">
    <location>
        <begin position="308"/>
        <end position="333"/>
    </location>
</feature>
<dbReference type="EMBL" id="HBIB01032886">
    <property type="protein sequence ID" value="CAE0259077.1"/>
    <property type="molecule type" value="Transcribed_RNA"/>
</dbReference>
<evidence type="ECO:0000256" key="1">
    <source>
        <dbReference type="SAM" id="Coils"/>
    </source>
</evidence>
<feature type="region of interest" description="Disordered" evidence="2">
    <location>
        <begin position="15"/>
        <end position="37"/>
    </location>
</feature>
<accession>A0A7S3GA46</accession>
<reference evidence="3" key="1">
    <citation type="submission" date="2021-01" db="EMBL/GenBank/DDBJ databases">
        <authorList>
            <person name="Corre E."/>
            <person name="Pelletier E."/>
            <person name="Niang G."/>
            <person name="Scheremetjew M."/>
            <person name="Finn R."/>
            <person name="Kale V."/>
            <person name="Holt S."/>
            <person name="Cochrane G."/>
            <person name="Meng A."/>
            <person name="Brown T."/>
            <person name="Cohen L."/>
        </authorList>
    </citation>
    <scope>NUCLEOTIDE SEQUENCE</scope>
    <source>
        <strain evidence="3">NIES-2562</strain>
    </source>
</reference>
<organism evidence="3">
    <name type="scientific">Palpitomonas bilix</name>
    <dbReference type="NCBI Taxonomy" id="652834"/>
    <lineage>
        <taxon>Eukaryota</taxon>
        <taxon>Eukaryota incertae sedis</taxon>
    </lineage>
</organism>
<keyword evidence="1" id="KW-0175">Coiled coil</keyword>
<feature type="coiled-coil region" evidence="1">
    <location>
        <begin position="176"/>
        <end position="203"/>
    </location>
</feature>
<dbReference type="AlphaFoldDB" id="A0A7S3GA46"/>
<evidence type="ECO:0000313" key="3">
    <source>
        <dbReference type="EMBL" id="CAE0259077.1"/>
    </source>
</evidence>